<dbReference type="CDD" id="cd18787">
    <property type="entry name" value="SF2_C_DEAD"/>
    <property type="match status" value="1"/>
</dbReference>
<dbReference type="HOGENOM" id="CLU_003041_26_5_1"/>
<dbReference type="InterPro" id="IPR000629">
    <property type="entry name" value="RNA-helicase_DEAD-box_CS"/>
</dbReference>
<evidence type="ECO:0000259" key="14">
    <source>
        <dbReference type="PROSITE" id="PS51194"/>
    </source>
</evidence>
<dbReference type="PANTHER" id="PTHR24031">
    <property type="entry name" value="RNA HELICASE"/>
    <property type="match status" value="1"/>
</dbReference>
<feature type="region of interest" description="Disordered" evidence="12">
    <location>
        <begin position="535"/>
        <end position="560"/>
    </location>
</feature>
<feature type="short sequence motif" description="Q motif" evidence="9">
    <location>
        <begin position="73"/>
        <end position="101"/>
    </location>
</feature>
<feature type="domain" description="DEAD-box RNA helicase Q" evidence="15">
    <location>
        <begin position="73"/>
        <end position="101"/>
    </location>
</feature>
<dbReference type="GeneID" id="17303816"/>
<dbReference type="CDD" id="cd17942">
    <property type="entry name" value="DEADc_DDX18"/>
    <property type="match status" value="1"/>
</dbReference>
<dbReference type="OMA" id="LMEFHSQ"/>
<evidence type="ECO:0000313" key="17">
    <source>
        <dbReference type="EnsemblProtists" id="EKX47176"/>
    </source>
</evidence>
<comment type="function">
    <text evidence="11">RNA helicase.</text>
</comment>
<evidence type="ECO:0000256" key="12">
    <source>
        <dbReference type="SAM" id="MobiDB-lite"/>
    </source>
</evidence>
<dbReference type="Proteomes" id="UP000011087">
    <property type="component" value="Unassembled WGS sequence"/>
</dbReference>
<comment type="subcellular location">
    <subcellularLocation>
        <location evidence="1">Plastid</location>
        <location evidence="1">Chloroplast</location>
    </subcellularLocation>
</comment>
<dbReference type="SUPFAM" id="SSF52540">
    <property type="entry name" value="P-loop containing nucleoside triphosphate hydrolases"/>
    <property type="match status" value="1"/>
</dbReference>
<dbReference type="OrthoDB" id="10259640at2759"/>
<reference evidence="17" key="3">
    <citation type="submission" date="2016-03" db="UniProtKB">
        <authorList>
            <consortium name="EnsemblProtists"/>
        </authorList>
    </citation>
    <scope>IDENTIFICATION</scope>
</reference>
<dbReference type="InterPro" id="IPR027417">
    <property type="entry name" value="P-loop_NTPase"/>
</dbReference>
<evidence type="ECO:0000256" key="1">
    <source>
        <dbReference type="ARBA" id="ARBA00004229"/>
    </source>
</evidence>
<protein>
    <recommendedName>
        <fullName evidence="11">ATP-dependent RNA helicase</fullName>
        <ecNumber evidence="11">3.6.4.13</ecNumber>
    </recommendedName>
</protein>
<evidence type="ECO:0000259" key="13">
    <source>
        <dbReference type="PROSITE" id="PS51192"/>
    </source>
</evidence>
<dbReference type="EC" id="3.6.4.13" evidence="11"/>
<keyword evidence="4 10" id="KW-0347">Helicase</keyword>
<dbReference type="EnsemblProtists" id="EKX47176">
    <property type="protein sequence ID" value="EKX47176"/>
    <property type="gene ID" value="GUITHDRAFT_157674"/>
</dbReference>
<dbReference type="InterPro" id="IPR001650">
    <property type="entry name" value="Helicase_C-like"/>
</dbReference>
<evidence type="ECO:0000256" key="11">
    <source>
        <dbReference type="RuleBase" id="RU365068"/>
    </source>
</evidence>
<dbReference type="PROSITE" id="PS51195">
    <property type="entry name" value="Q_MOTIF"/>
    <property type="match status" value="1"/>
</dbReference>
<dbReference type="GO" id="GO:0009507">
    <property type="term" value="C:chloroplast"/>
    <property type="evidence" value="ECO:0007669"/>
    <property type="project" value="UniProtKB-SubCell"/>
</dbReference>
<dbReference type="Pfam" id="PF00270">
    <property type="entry name" value="DEAD"/>
    <property type="match status" value="1"/>
</dbReference>
<dbReference type="PaxDb" id="55529-EKX47176"/>
<dbReference type="InterPro" id="IPR025313">
    <property type="entry name" value="SPB4-like_CTE"/>
</dbReference>
<dbReference type="AlphaFoldDB" id="L1JF95"/>
<dbReference type="PROSITE" id="PS00039">
    <property type="entry name" value="DEAD_ATP_HELICASE"/>
    <property type="match status" value="1"/>
</dbReference>
<accession>L1JF95</accession>
<dbReference type="PROSITE" id="PS51192">
    <property type="entry name" value="HELICASE_ATP_BIND_1"/>
    <property type="match status" value="1"/>
</dbReference>
<keyword evidence="2 10" id="KW-0547">Nucleotide-binding</keyword>
<dbReference type="GO" id="GO:0003724">
    <property type="term" value="F:RNA helicase activity"/>
    <property type="evidence" value="ECO:0007669"/>
    <property type="project" value="UniProtKB-EC"/>
</dbReference>
<feature type="compositionally biased region" description="Basic and acidic residues" evidence="12">
    <location>
        <begin position="22"/>
        <end position="53"/>
    </location>
</feature>
<evidence type="ECO:0000256" key="9">
    <source>
        <dbReference type="PROSITE-ProRule" id="PRU00552"/>
    </source>
</evidence>
<evidence type="ECO:0000256" key="8">
    <source>
        <dbReference type="ARBA" id="ARBA00047984"/>
    </source>
</evidence>
<name>L1JF95_GUITC</name>
<evidence type="ECO:0000259" key="15">
    <source>
        <dbReference type="PROSITE" id="PS51195"/>
    </source>
</evidence>
<dbReference type="GO" id="GO:0003723">
    <property type="term" value="F:RNA binding"/>
    <property type="evidence" value="ECO:0007669"/>
    <property type="project" value="UniProtKB-UniRule"/>
</dbReference>
<proteinExistence type="inferred from homology"/>
<reference evidence="16 18" key="1">
    <citation type="journal article" date="2012" name="Nature">
        <title>Algal genomes reveal evolutionary mosaicism and the fate of nucleomorphs.</title>
        <authorList>
            <consortium name="DOE Joint Genome Institute"/>
            <person name="Curtis B.A."/>
            <person name="Tanifuji G."/>
            <person name="Burki F."/>
            <person name="Gruber A."/>
            <person name="Irimia M."/>
            <person name="Maruyama S."/>
            <person name="Arias M.C."/>
            <person name="Ball S.G."/>
            <person name="Gile G.H."/>
            <person name="Hirakawa Y."/>
            <person name="Hopkins J.F."/>
            <person name="Kuo A."/>
            <person name="Rensing S.A."/>
            <person name="Schmutz J."/>
            <person name="Symeonidi A."/>
            <person name="Elias M."/>
            <person name="Eveleigh R.J."/>
            <person name="Herman E.K."/>
            <person name="Klute M.J."/>
            <person name="Nakayama T."/>
            <person name="Obornik M."/>
            <person name="Reyes-Prieto A."/>
            <person name="Armbrust E.V."/>
            <person name="Aves S.J."/>
            <person name="Beiko R.G."/>
            <person name="Coutinho P."/>
            <person name="Dacks J.B."/>
            <person name="Durnford D.G."/>
            <person name="Fast N.M."/>
            <person name="Green B.R."/>
            <person name="Grisdale C.J."/>
            <person name="Hempel F."/>
            <person name="Henrissat B."/>
            <person name="Hoppner M.P."/>
            <person name="Ishida K."/>
            <person name="Kim E."/>
            <person name="Koreny L."/>
            <person name="Kroth P.G."/>
            <person name="Liu Y."/>
            <person name="Malik S.B."/>
            <person name="Maier U.G."/>
            <person name="McRose D."/>
            <person name="Mock T."/>
            <person name="Neilson J.A."/>
            <person name="Onodera N.T."/>
            <person name="Poole A.M."/>
            <person name="Pritham E.J."/>
            <person name="Richards T.A."/>
            <person name="Rocap G."/>
            <person name="Roy S.W."/>
            <person name="Sarai C."/>
            <person name="Schaack S."/>
            <person name="Shirato S."/>
            <person name="Slamovits C.H."/>
            <person name="Spencer D.F."/>
            <person name="Suzuki S."/>
            <person name="Worden A.Z."/>
            <person name="Zauner S."/>
            <person name="Barry K."/>
            <person name="Bell C."/>
            <person name="Bharti A.K."/>
            <person name="Crow J.A."/>
            <person name="Grimwood J."/>
            <person name="Kramer R."/>
            <person name="Lindquist E."/>
            <person name="Lucas S."/>
            <person name="Salamov A."/>
            <person name="McFadden G.I."/>
            <person name="Lane C.E."/>
            <person name="Keeling P.J."/>
            <person name="Gray M.W."/>
            <person name="Grigoriev I.V."/>
            <person name="Archibald J.M."/>
        </authorList>
    </citation>
    <scope>NUCLEOTIDE SEQUENCE</scope>
    <source>
        <strain evidence="16 18">CCMP2712</strain>
    </source>
</reference>
<dbReference type="InterPro" id="IPR011545">
    <property type="entry name" value="DEAD/DEAH_box_helicase_dom"/>
</dbReference>
<dbReference type="InterPro" id="IPR014014">
    <property type="entry name" value="RNA_helicase_DEAD_Q_motif"/>
</dbReference>
<feature type="domain" description="Helicase ATP-binding" evidence="13">
    <location>
        <begin position="104"/>
        <end position="279"/>
    </location>
</feature>
<evidence type="ECO:0000256" key="3">
    <source>
        <dbReference type="ARBA" id="ARBA00022801"/>
    </source>
</evidence>
<evidence type="ECO:0000256" key="6">
    <source>
        <dbReference type="ARBA" id="ARBA00022884"/>
    </source>
</evidence>
<comment type="catalytic activity">
    <reaction evidence="8 11">
        <text>ATP + H2O = ADP + phosphate + H(+)</text>
        <dbReference type="Rhea" id="RHEA:13065"/>
        <dbReference type="ChEBI" id="CHEBI:15377"/>
        <dbReference type="ChEBI" id="CHEBI:15378"/>
        <dbReference type="ChEBI" id="CHEBI:30616"/>
        <dbReference type="ChEBI" id="CHEBI:43474"/>
        <dbReference type="ChEBI" id="CHEBI:456216"/>
        <dbReference type="EC" id="3.6.4.13"/>
    </reaction>
</comment>
<dbReference type="FunFam" id="3.40.50.300:FF:000379">
    <property type="entry name" value="RNA helicase"/>
    <property type="match status" value="1"/>
</dbReference>
<dbReference type="SMART" id="SM01178">
    <property type="entry name" value="DUF4217"/>
    <property type="match status" value="1"/>
</dbReference>
<dbReference type="GO" id="GO:0016787">
    <property type="term" value="F:hydrolase activity"/>
    <property type="evidence" value="ECO:0007669"/>
    <property type="project" value="UniProtKB-KW"/>
</dbReference>
<dbReference type="SMART" id="SM00487">
    <property type="entry name" value="DEXDc"/>
    <property type="match status" value="1"/>
</dbReference>
<comment type="similarity">
    <text evidence="7">Belongs to the DEAD box helicase family. DDX18/HAS1 subfamily.</text>
</comment>
<dbReference type="KEGG" id="gtt:GUITHDRAFT_157674"/>
<dbReference type="SMART" id="SM00490">
    <property type="entry name" value="HELICc"/>
    <property type="match status" value="1"/>
</dbReference>
<evidence type="ECO:0000313" key="18">
    <source>
        <dbReference type="Proteomes" id="UP000011087"/>
    </source>
</evidence>
<dbReference type="eggNOG" id="KOG0342">
    <property type="taxonomic scope" value="Eukaryota"/>
</dbReference>
<dbReference type="GO" id="GO:0005524">
    <property type="term" value="F:ATP binding"/>
    <property type="evidence" value="ECO:0007669"/>
    <property type="project" value="UniProtKB-UniRule"/>
</dbReference>
<evidence type="ECO:0000256" key="5">
    <source>
        <dbReference type="ARBA" id="ARBA00022840"/>
    </source>
</evidence>
<dbReference type="EMBL" id="JH992991">
    <property type="protein sequence ID" value="EKX47176.1"/>
    <property type="molecule type" value="Genomic_DNA"/>
</dbReference>
<evidence type="ECO:0000256" key="4">
    <source>
        <dbReference type="ARBA" id="ARBA00022806"/>
    </source>
</evidence>
<dbReference type="InterPro" id="IPR014001">
    <property type="entry name" value="Helicase_ATP-bd"/>
</dbReference>
<evidence type="ECO:0000313" key="16">
    <source>
        <dbReference type="EMBL" id="EKX47176.1"/>
    </source>
</evidence>
<dbReference type="Pfam" id="PF00271">
    <property type="entry name" value="Helicase_C"/>
    <property type="match status" value="1"/>
</dbReference>
<comment type="domain">
    <text evidence="11">The Q motif is unique to and characteristic of the DEAD box family of RNA helicases and controls ATP binding and hydrolysis.</text>
</comment>
<dbReference type="PROSITE" id="PS51194">
    <property type="entry name" value="HELICASE_CTER"/>
    <property type="match status" value="1"/>
</dbReference>
<reference evidence="18" key="2">
    <citation type="submission" date="2012-11" db="EMBL/GenBank/DDBJ databases">
        <authorList>
            <person name="Kuo A."/>
            <person name="Curtis B.A."/>
            <person name="Tanifuji G."/>
            <person name="Burki F."/>
            <person name="Gruber A."/>
            <person name="Irimia M."/>
            <person name="Maruyama S."/>
            <person name="Arias M.C."/>
            <person name="Ball S.G."/>
            <person name="Gile G.H."/>
            <person name="Hirakawa Y."/>
            <person name="Hopkins J.F."/>
            <person name="Rensing S.A."/>
            <person name="Schmutz J."/>
            <person name="Symeonidi A."/>
            <person name="Elias M."/>
            <person name="Eveleigh R.J."/>
            <person name="Herman E.K."/>
            <person name="Klute M.J."/>
            <person name="Nakayama T."/>
            <person name="Obornik M."/>
            <person name="Reyes-Prieto A."/>
            <person name="Armbrust E.V."/>
            <person name="Aves S.J."/>
            <person name="Beiko R.G."/>
            <person name="Coutinho P."/>
            <person name="Dacks J.B."/>
            <person name="Durnford D.G."/>
            <person name="Fast N.M."/>
            <person name="Green B.R."/>
            <person name="Grisdale C."/>
            <person name="Hempe F."/>
            <person name="Henrissat B."/>
            <person name="Hoppner M.P."/>
            <person name="Ishida K.-I."/>
            <person name="Kim E."/>
            <person name="Koreny L."/>
            <person name="Kroth P.G."/>
            <person name="Liu Y."/>
            <person name="Malik S.-B."/>
            <person name="Maier U.G."/>
            <person name="McRose D."/>
            <person name="Mock T."/>
            <person name="Neilson J.A."/>
            <person name="Onodera N.T."/>
            <person name="Poole A.M."/>
            <person name="Pritham E.J."/>
            <person name="Richards T.A."/>
            <person name="Rocap G."/>
            <person name="Roy S.W."/>
            <person name="Sarai C."/>
            <person name="Schaack S."/>
            <person name="Shirato S."/>
            <person name="Slamovits C.H."/>
            <person name="Spencer D.F."/>
            <person name="Suzuki S."/>
            <person name="Worden A.Z."/>
            <person name="Zauner S."/>
            <person name="Barry K."/>
            <person name="Bell C."/>
            <person name="Bharti A.K."/>
            <person name="Crow J.A."/>
            <person name="Grimwood J."/>
            <person name="Kramer R."/>
            <person name="Lindquist E."/>
            <person name="Lucas S."/>
            <person name="Salamov A."/>
            <person name="McFadden G.I."/>
            <person name="Lane C.E."/>
            <person name="Keeling P.J."/>
            <person name="Gray M.W."/>
            <person name="Grigoriev I.V."/>
            <person name="Archibald J.M."/>
        </authorList>
    </citation>
    <scope>NUCLEOTIDE SEQUENCE</scope>
    <source>
        <strain evidence="18">CCMP2712</strain>
    </source>
</reference>
<evidence type="ECO:0000256" key="2">
    <source>
        <dbReference type="ARBA" id="ARBA00022741"/>
    </source>
</evidence>
<dbReference type="STRING" id="905079.L1JF95"/>
<sequence length="560" mass="62808">MKNPIPSQEKTKKIAAEQPETTGKEEKIKQKKRKNEENQGEPTKKQKGDGTKLVVLDDKSEENQAVDGILTARKFEELNICEESKKGVADQGFTCMTEIQAKTIAPLLSGRDVLAQAKTGSGKTLAFLLPCIELLHKGHFAQRNGTGAIVLAPTRELALQTYAVARETMKYHNHTHGVVMGGANRRAEAEKLVKGVNLLIATPGRLLDHLQNTKGFIYKNLQVLIIDEADRILEQGFEDEMREILKLLPSNRQSMLFSATQTSKVEDLARLSLRGKPVLSSTQQGYVVVSSELRFRLLYTFLKKNLNKKVLVFFSSCNAVKFYAELLNFVDIPVLDLHGKQKQQKRTTTFFEFCNAEKGILLCTDVAARGLDIPTVDWVIQFDPPDEPKEYIHRVGRTARGINTQGRALLMLLPQELQFLKYLRHANVQLTEFEFPPHKIANIQQQLESLIAKNYYLNRSAKDAYRSYILAYASHGLKNIYDVKSLDMLAVAKSFGFSNPPNVMLNFGVKPSDSVRKRGGGGGFGTGYKKAVTKKKTGHGFSADNPYGMRQQNDKRQFAK</sequence>
<keyword evidence="18" id="KW-1185">Reference proteome</keyword>
<dbReference type="Gene3D" id="3.40.50.300">
    <property type="entry name" value="P-loop containing nucleotide triphosphate hydrolases"/>
    <property type="match status" value="2"/>
</dbReference>
<organism evidence="16">
    <name type="scientific">Guillardia theta (strain CCMP2712)</name>
    <name type="common">Cryptophyte</name>
    <dbReference type="NCBI Taxonomy" id="905079"/>
    <lineage>
        <taxon>Eukaryota</taxon>
        <taxon>Cryptophyceae</taxon>
        <taxon>Pyrenomonadales</taxon>
        <taxon>Geminigeraceae</taxon>
        <taxon>Guillardia</taxon>
    </lineage>
</organism>
<evidence type="ECO:0000256" key="7">
    <source>
        <dbReference type="ARBA" id="ARBA00024357"/>
    </source>
</evidence>
<evidence type="ECO:0000256" key="10">
    <source>
        <dbReference type="RuleBase" id="RU000492"/>
    </source>
</evidence>
<dbReference type="Pfam" id="PF13959">
    <property type="entry name" value="CTE_SPB4"/>
    <property type="match status" value="1"/>
</dbReference>
<dbReference type="InterPro" id="IPR044773">
    <property type="entry name" value="DDX18/Has1_DEADc"/>
</dbReference>
<gene>
    <name evidence="16" type="ORF">GUITHDRAFT_157674</name>
</gene>
<dbReference type="RefSeq" id="XP_005834156.1">
    <property type="nucleotide sequence ID" value="XM_005834099.1"/>
</dbReference>
<feature type="domain" description="Helicase C-terminal" evidence="14">
    <location>
        <begin position="294"/>
        <end position="451"/>
    </location>
</feature>
<keyword evidence="3 10" id="KW-0378">Hydrolase</keyword>
<keyword evidence="5 10" id="KW-0067">ATP-binding</keyword>
<feature type="region of interest" description="Disordered" evidence="12">
    <location>
        <begin position="1"/>
        <end position="53"/>
    </location>
</feature>
<keyword evidence="6 11" id="KW-0694">RNA-binding</keyword>